<evidence type="ECO:0000313" key="2">
    <source>
        <dbReference type="EMBL" id="KGF56975.1"/>
    </source>
</evidence>
<dbReference type="RefSeq" id="WP_050001661.1">
    <property type="nucleotide sequence ID" value="NZ_KN174161.1"/>
</dbReference>
<dbReference type="HOGENOM" id="CLU_139132_1_1_9"/>
<dbReference type="Proteomes" id="UP000029585">
    <property type="component" value="Unassembled WGS sequence"/>
</dbReference>
<accession>A0A096BCX4</accession>
<comment type="caution">
    <text evidence="2">The sequence shown here is derived from an EMBL/GenBank/DDBJ whole genome shotgun (WGS) entry which is preliminary data.</text>
</comment>
<evidence type="ECO:0000259" key="1">
    <source>
        <dbReference type="Pfam" id="PF21758"/>
    </source>
</evidence>
<proteinExistence type="predicted"/>
<dbReference type="InterPro" id="IPR048844">
    <property type="entry name" value="LpdD_chaperone-like"/>
</dbReference>
<dbReference type="EMBL" id="ADLO01000021">
    <property type="protein sequence ID" value="KGF56975.1"/>
    <property type="molecule type" value="Genomic_DNA"/>
</dbReference>
<keyword evidence="3" id="KW-1185">Reference proteome</keyword>
<feature type="domain" description="Prenylated flavin chaperone LpdD-like" evidence="1">
    <location>
        <begin position="11"/>
        <end position="124"/>
    </location>
</feature>
<name>A0A096BCX4_FLAPL</name>
<gene>
    <name evidence="2" type="ORF">HMPREF9460_00550</name>
</gene>
<sequence>MEEYRITIAGQSKYEIELCAIQCGRDYSVTICGGGRHHVGAAALGCDESGTVGHKMRGATVSVLCVFGHRDDEAARWAAKYLATELKCNVSVAVGIHIDHADGSEIQCLLENCREACRQFKDRVRADRLS</sequence>
<organism evidence="2 3">
    <name type="scientific">Flavonifractor plautii 1_3_50AFAA</name>
    <dbReference type="NCBI Taxonomy" id="742738"/>
    <lineage>
        <taxon>Bacteria</taxon>
        <taxon>Bacillati</taxon>
        <taxon>Bacillota</taxon>
        <taxon>Clostridia</taxon>
        <taxon>Eubacteriales</taxon>
        <taxon>Oscillospiraceae</taxon>
        <taxon>Flavonifractor</taxon>
    </lineage>
</organism>
<protein>
    <recommendedName>
        <fullName evidence="1">Prenylated flavin chaperone LpdD-like domain-containing protein</fullName>
    </recommendedName>
</protein>
<dbReference type="Pfam" id="PF21758">
    <property type="entry name" value="PAC_bac"/>
    <property type="match status" value="1"/>
</dbReference>
<evidence type="ECO:0000313" key="3">
    <source>
        <dbReference type="Proteomes" id="UP000029585"/>
    </source>
</evidence>
<dbReference type="eggNOG" id="COG1443">
    <property type="taxonomic scope" value="Bacteria"/>
</dbReference>
<reference evidence="2 3" key="1">
    <citation type="submission" date="2011-08" db="EMBL/GenBank/DDBJ databases">
        <title>The Genome Sequence of Clostridium orbiscindens 1_3_50AFAA.</title>
        <authorList>
            <consortium name="The Broad Institute Genome Sequencing Platform"/>
            <person name="Earl A."/>
            <person name="Ward D."/>
            <person name="Feldgarden M."/>
            <person name="Gevers D."/>
            <person name="Daigneault M."/>
            <person name="Strauss J."/>
            <person name="Allen-Vercoe E."/>
            <person name="Young S.K."/>
            <person name="Zeng Q."/>
            <person name="Gargeya S."/>
            <person name="Fitzgerald M."/>
            <person name="Haas B."/>
            <person name="Abouelleil A."/>
            <person name="Alvarado L."/>
            <person name="Arachchi H.M."/>
            <person name="Berlin A."/>
            <person name="Brown A."/>
            <person name="Chapman S.B."/>
            <person name="Chen Z."/>
            <person name="Dunbar C."/>
            <person name="Freedman E."/>
            <person name="Gearin G."/>
            <person name="Gellesch M."/>
            <person name="Goldberg J."/>
            <person name="Griggs A."/>
            <person name="Gujja S."/>
            <person name="Heiman D."/>
            <person name="Howarth C."/>
            <person name="Larson L."/>
            <person name="Lui A."/>
            <person name="MacDonald P.J.P."/>
            <person name="Montmayeur A."/>
            <person name="Murphy C."/>
            <person name="Neiman D."/>
            <person name="Pearson M."/>
            <person name="Priest M."/>
            <person name="Roberts A."/>
            <person name="Saif S."/>
            <person name="Shea T."/>
            <person name="Shenoy N."/>
            <person name="Sisk P."/>
            <person name="Stolte C."/>
            <person name="Sykes S."/>
            <person name="Wortman J."/>
            <person name="Nusbaum C."/>
            <person name="Birren B."/>
        </authorList>
    </citation>
    <scope>NUCLEOTIDE SEQUENCE [LARGE SCALE GENOMIC DNA]</scope>
    <source>
        <strain evidence="2 3">1_3_50AFAA</strain>
    </source>
</reference>
<dbReference type="AlphaFoldDB" id="A0A096BCX4"/>